<dbReference type="RefSeq" id="WP_046328971.1">
    <property type="nucleotide sequence ID" value="NZ_CP011280.1"/>
</dbReference>
<proteinExistence type="predicted"/>
<name>A0A0E3ZBK5_9FUSO</name>
<accession>A0A0E3ZBK5</accession>
<dbReference type="STRING" id="187101.VC03_05155"/>
<dbReference type="PATRIC" id="fig|1069640.6.peg.1020"/>
<dbReference type="AlphaFoldDB" id="A0A0E3ZBK5"/>
<dbReference type="HOGENOM" id="CLU_1097936_0_0_0"/>
<dbReference type="OrthoDB" id="9868148at2"/>
<reference evidence="1 2" key="1">
    <citation type="journal article" date="2012" name="BMC Genomics">
        <title>Genomic sequence analysis and characterization of Sneathia amnii sp. nov.</title>
        <authorList>
            <consortium name="Vaginal Microbiome Consortium (additional members)"/>
            <person name="Harwich M.D.Jr."/>
            <person name="Serrano M.G."/>
            <person name="Fettweis J.M."/>
            <person name="Alves J.M."/>
            <person name="Reimers M.A."/>
            <person name="Buck G.A."/>
            <person name="Jefferson K.K."/>
        </authorList>
    </citation>
    <scope>NUCLEOTIDE SEQUENCE [LARGE SCALE GENOMIC DNA]</scope>
    <source>
        <strain evidence="1 2">SN35</strain>
    </source>
</reference>
<evidence type="ECO:0000313" key="1">
    <source>
        <dbReference type="EMBL" id="AKC95867.1"/>
    </source>
</evidence>
<gene>
    <name evidence="1" type="ORF">VC03_05155</name>
</gene>
<evidence type="ECO:0000313" key="2">
    <source>
        <dbReference type="Proteomes" id="UP000033103"/>
    </source>
</evidence>
<dbReference type="Proteomes" id="UP000033103">
    <property type="component" value="Chromosome"/>
</dbReference>
<dbReference type="KEGG" id="sns:VC03_05155"/>
<dbReference type="EMBL" id="CP011280">
    <property type="protein sequence ID" value="AKC95867.1"/>
    <property type="molecule type" value="Genomic_DNA"/>
</dbReference>
<sequence>MKRILILLFLSTLSFSNLYQRFDNRDSYLQAINENENIDANERLFGIYFNADLLKESELIDEEEKIIEKNPDIKLFMDSLPKNGKLYNIEVVMKTFRDIPFILEMYIEKGYMSQLRSKFKKTNNKYIYYRLNDRYDKIEKYNMSQALKYRILDNMTVGHLKMIYKEPKKYMPEFLNFVDNNLGYYNIQDKKYLYSIIVQIEYSTAMLSKVDKKYRAICIKADKVVSKLIKEKEIKMLDEDNGMSNVEFLRTWR</sequence>
<organism evidence="1 2">
    <name type="scientific">Sneathia vaginalis</name>
    <dbReference type="NCBI Taxonomy" id="187101"/>
    <lineage>
        <taxon>Bacteria</taxon>
        <taxon>Fusobacteriati</taxon>
        <taxon>Fusobacteriota</taxon>
        <taxon>Fusobacteriia</taxon>
        <taxon>Fusobacteriales</taxon>
        <taxon>Leptotrichiaceae</taxon>
        <taxon>Sneathia</taxon>
    </lineage>
</organism>
<keyword evidence="2" id="KW-1185">Reference proteome</keyword>
<protein>
    <submittedName>
        <fullName evidence="1">Uncharacterized protein</fullName>
    </submittedName>
</protein>